<dbReference type="AlphaFoldDB" id="A0A1B1E2D5"/>
<feature type="region of interest" description="Disordered" evidence="1">
    <location>
        <begin position="133"/>
        <end position="165"/>
    </location>
</feature>
<dbReference type="InterPro" id="IPR008780">
    <property type="entry name" value="Plasmodium_Vir"/>
</dbReference>
<dbReference type="EMBL" id="CP016249">
    <property type="protein sequence ID" value="ANQ09202.1"/>
    <property type="molecule type" value="Genomic_DNA"/>
</dbReference>
<dbReference type="KEGG" id="pcot:PCOAH_00031750"/>
<sequence length="256" mass="29183">MRSKSETCEKLCEFFYYWLGDKLSSKWIWKTTLQSTMEEIYTKLGASTDSCNYISMDNSVDHDIFPQRKIIFDYWHDYKTIIQKLSRSKESCSGKYDEYLQKAITAYGMVDANCGKNITDDFCTEFRKKFKQNGDNNKNIPEPSKLASTEVPEGDLPSDDEGDEANYTSIPALLRTQFGRNKTGRGKRSIRGEFDTFTEGASTFDSSEYSTVATTESTTDGESTIYNGKRPPLRRTGKGRTNTAPNRRNNIGYGRI</sequence>
<feature type="compositionally biased region" description="Polar residues" evidence="1">
    <location>
        <begin position="208"/>
        <end position="226"/>
    </location>
</feature>
<name>A0A1B1E2D5_9APIC</name>
<dbReference type="VEuPathDB" id="PlasmoDB:PCOAH_00031750"/>
<accession>A0A1B1E2D5</accession>
<reference evidence="3" key="1">
    <citation type="submission" date="2016-06" db="EMBL/GenBank/DDBJ databases">
        <title>First high quality genome sequence of Plasmodium coatneyi using continuous long reads from single molecule, real-time sequencing.</title>
        <authorList>
            <person name="Chien J.-T."/>
            <person name="Pakala S.B."/>
            <person name="Geraldo J.A."/>
            <person name="Lapp S.A."/>
            <person name="Barnwell J.W."/>
            <person name="Kissinger J.C."/>
            <person name="Galinski M.R."/>
            <person name="Humphrey J.C."/>
        </authorList>
    </citation>
    <scope>NUCLEOTIDE SEQUENCE [LARGE SCALE GENOMIC DNA]</scope>
    <source>
        <strain evidence="3">Hackeri</strain>
    </source>
</reference>
<dbReference type="Proteomes" id="UP000092716">
    <property type="component" value="Chromosome 11"/>
</dbReference>
<feature type="region of interest" description="Disordered" evidence="1">
    <location>
        <begin position="208"/>
        <end position="256"/>
    </location>
</feature>
<dbReference type="RefSeq" id="XP_019915897.1">
    <property type="nucleotide sequence ID" value="XM_020059975.1"/>
</dbReference>
<evidence type="ECO:0000256" key="1">
    <source>
        <dbReference type="SAM" id="MobiDB-lite"/>
    </source>
</evidence>
<organism evidence="2 3">
    <name type="scientific">Plasmodium coatneyi</name>
    <dbReference type="NCBI Taxonomy" id="208452"/>
    <lineage>
        <taxon>Eukaryota</taxon>
        <taxon>Sar</taxon>
        <taxon>Alveolata</taxon>
        <taxon>Apicomplexa</taxon>
        <taxon>Aconoidasida</taxon>
        <taxon>Haemosporida</taxon>
        <taxon>Plasmodiidae</taxon>
        <taxon>Plasmodium</taxon>
    </lineage>
</organism>
<evidence type="ECO:0000313" key="3">
    <source>
        <dbReference type="Proteomes" id="UP000092716"/>
    </source>
</evidence>
<dbReference type="Pfam" id="PF05795">
    <property type="entry name" value="Plasmodium_Vir"/>
    <property type="match status" value="1"/>
</dbReference>
<keyword evidence="3" id="KW-1185">Reference proteome</keyword>
<feature type="compositionally biased region" description="Acidic residues" evidence="1">
    <location>
        <begin position="152"/>
        <end position="164"/>
    </location>
</feature>
<evidence type="ECO:0000313" key="2">
    <source>
        <dbReference type="EMBL" id="ANQ09202.1"/>
    </source>
</evidence>
<gene>
    <name evidence="2" type="ORF">PCOAH_00031750</name>
</gene>
<proteinExistence type="predicted"/>
<feature type="compositionally biased region" description="Polar residues" evidence="1">
    <location>
        <begin position="239"/>
        <end position="249"/>
    </location>
</feature>
<protein>
    <submittedName>
        <fullName evidence="2">Variable surface protein Vir7-like protein</fullName>
    </submittedName>
</protein>
<dbReference type="GeneID" id="30909906"/>
<dbReference type="OrthoDB" id="383226at2759"/>